<evidence type="ECO:0000259" key="1">
    <source>
        <dbReference type="Pfam" id="PF09346"/>
    </source>
</evidence>
<dbReference type="OrthoDB" id="893746at2"/>
<evidence type="ECO:0000313" key="2">
    <source>
        <dbReference type="EMBL" id="SFI04877.1"/>
    </source>
</evidence>
<accession>A0A1I3F0Z6</accession>
<dbReference type="InterPro" id="IPR018958">
    <property type="entry name" value="Knr4/Smi1-like_dom"/>
</dbReference>
<feature type="domain" description="Knr4/Smi1-like" evidence="1">
    <location>
        <begin position="24"/>
        <end position="132"/>
    </location>
</feature>
<dbReference type="RefSeq" id="WP_090079135.1">
    <property type="nucleotide sequence ID" value="NZ_FOQT01000002.1"/>
</dbReference>
<proteinExistence type="predicted"/>
<gene>
    <name evidence="2" type="ORF">SAMN05443292_1080</name>
</gene>
<dbReference type="EMBL" id="FOQT01000002">
    <property type="protein sequence ID" value="SFI04877.1"/>
    <property type="molecule type" value="Genomic_DNA"/>
</dbReference>
<sequence length="142" mass="16700">MENIEKILGKYGWLKRKENININFQQIEDMTGFKLPLDYKMYAENFYGNENSIGNEYVRLWDCETELLEANEDYEIFKNLKKTIAIGGNGGGEFIGIQNFRNNELRIILCPFMGMSEEYFIEIGKSFTDFLISLENGKNWFE</sequence>
<evidence type="ECO:0000313" key="3">
    <source>
        <dbReference type="Proteomes" id="UP000198931"/>
    </source>
</evidence>
<dbReference type="Proteomes" id="UP000198931">
    <property type="component" value="Unassembled WGS sequence"/>
</dbReference>
<dbReference type="AlphaFoldDB" id="A0A1I3F0Z6"/>
<dbReference type="Pfam" id="PF09346">
    <property type="entry name" value="SMI1_KNR4"/>
    <property type="match status" value="1"/>
</dbReference>
<keyword evidence="3" id="KW-1185">Reference proteome</keyword>
<dbReference type="SUPFAM" id="SSF160631">
    <property type="entry name" value="SMI1/KNR4-like"/>
    <property type="match status" value="1"/>
</dbReference>
<reference evidence="2 3" key="1">
    <citation type="submission" date="2016-10" db="EMBL/GenBank/DDBJ databases">
        <authorList>
            <person name="de Groot N.N."/>
        </authorList>
    </citation>
    <scope>NUCLEOTIDE SEQUENCE [LARGE SCALE GENOMIC DNA]</scope>
    <source>
        <strain evidence="2 3">DSM 26000</strain>
    </source>
</reference>
<organism evidence="2 3">
    <name type="scientific">Halpernia frigidisoli</name>
    <dbReference type="NCBI Taxonomy" id="1125876"/>
    <lineage>
        <taxon>Bacteria</taxon>
        <taxon>Pseudomonadati</taxon>
        <taxon>Bacteroidota</taxon>
        <taxon>Flavobacteriia</taxon>
        <taxon>Flavobacteriales</taxon>
        <taxon>Weeksellaceae</taxon>
        <taxon>Chryseobacterium group</taxon>
        <taxon>Halpernia</taxon>
    </lineage>
</organism>
<dbReference type="InterPro" id="IPR037883">
    <property type="entry name" value="Knr4/Smi1-like_sf"/>
</dbReference>
<name>A0A1I3F0Z6_9FLAO</name>
<dbReference type="Gene3D" id="3.40.1580.10">
    <property type="entry name" value="SMI1/KNR4-like"/>
    <property type="match status" value="1"/>
</dbReference>
<dbReference type="STRING" id="1125876.SAMN05443292_1080"/>
<protein>
    <submittedName>
        <fullName evidence="2">SMI1 / KNR4 family (SUKH-1)</fullName>
    </submittedName>
</protein>